<dbReference type="OrthoDB" id="552963at2759"/>
<dbReference type="Proteomes" id="UP000613740">
    <property type="component" value="Unassembled WGS sequence"/>
</dbReference>
<feature type="region of interest" description="Disordered" evidence="1">
    <location>
        <begin position="1"/>
        <end position="36"/>
    </location>
</feature>
<gene>
    <name evidence="2" type="ORF">HYH02_004791</name>
</gene>
<comment type="caution">
    <text evidence="2">The sequence shown here is derived from an EMBL/GenBank/DDBJ whole genome shotgun (WGS) entry which is preliminary data.</text>
</comment>
<reference evidence="2" key="1">
    <citation type="journal article" date="2020" name="bioRxiv">
        <title>Comparative genomics of Chlamydomonas.</title>
        <authorList>
            <person name="Craig R.J."/>
            <person name="Hasan A.R."/>
            <person name="Ness R.W."/>
            <person name="Keightley P.D."/>
        </authorList>
    </citation>
    <scope>NUCLEOTIDE SEQUENCE</scope>
    <source>
        <strain evidence="2">CCAP 11/173</strain>
    </source>
</reference>
<feature type="region of interest" description="Disordered" evidence="1">
    <location>
        <begin position="359"/>
        <end position="381"/>
    </location>
</feature>
<feature type="compositionally biased region" description="Basic and acidic residues" evidence="1">
    <location>
        <begin position="155"/>
        <end position="165"/>
    </location>
</feature>
<organism evidence="2 3">
    <name type="scientific">Chlamydomonas schloesseri</name>
    <dbReference type="NCBI Taxonomy" id="2026947"/>
    <lineage>
        <taxon>Eukaryota</taxon>
        <taxon>Viridiplantae</taxon>
        <taxon>Chlorophyta</taxon>
        <taxon>core chlorophytes</taxon>
        <taxon>Chlorophyceae</taxon>
        <taxon>CS clade</taxon>
        <taxon>Chlamydomonadales</taxon>
        <taxon>Chlamydomonadaceae</taxon>
        <taxon>Chlamydomonas</taxon>
    </lineage>
</organism>
<feature type="compositionally biased region" description="Low complexity" evidence="1">
    <location>
        <begin position="124"/>
        <end position="153"/>
    </location>
</feature>
<name>A0A835WMD0_9CHLO</name>
<evidence type="ECO:0000313" key="3">
    <source>
        <dbReference type="Proteomes" id="UP000613740"/>
    </source>
</evidence>
<feature type="compositionally biased region" description="Low complexity" evidence="1">
    <location>
        <begin position="75"/>
        <end position="102"/>
    </location>
</feature>
<dbReference type="AlphaFoldDB" id="A0A835WMD0"/>
<evidence type="ECO:0000313" key="2">
    <source>
        <dbReference type="EMBL" id="KAG2450282.1"/>
    </source>
</evidence>
<keyword evidence="3" id="KW-1185">Reference proteome</keyword>
<evidence type="ECO:0000256" key="1">
    <source>
        <dbReference type="SAM" id="MobiDB-lite"/>
    </source>
</evidence>
<sequence>MHSRLGHTGVKRAAGAQQQDSPQQEQQQEQPQAQPLSDRAWWELAVRAAHVALQRWRGYLQLQPQPQPQPGPGRGATPPTTSAASVNAAASKAGGVSRSSIDGRGGGSVGPSGSAARTAKPLTQKQLRQHAAAAAKQQQAASKQASKQAAATAKQRREEKRREVAEAVAAARREARLKAYRQGGIAQRACSGLAFQSLCVALPTALLTALQGAGGNGPAEEKAAQLLHSLYNYWPQQPHPGQPPPPQAPPRAASAAAALIAAGSRPQQAPKLKQQGPAAVSASGVEHMVLEAAPRRQAAAFIVSAAKLTRAMMASAGKQVGAAGGRSAHDIAAAGAAYVSKQRVPLSVLRSMRAGSTGCGRDRGCAAAGDSGGTSEPAASEPHRVELVSLLASTWLATAADNWAIALNSNSGSGGAVGAAVMPLALSVLEWVPALVLAHTHALERGDAQAAKEMASFILYDLMPFQSINFVATTRELSSIEKACVLRAAEALWAALITNDAVERNSGRICQGLLKRTGCWQGGLGRLEQLWATGEAATAARAAVLAELRAGGGGNGSAPESPAAVAAAAAAVEDVALLLTPSEVRRRLGLCANRGCPNLVGDSEAGQELPVACQVCGAAGRYCGGEDCCVFLRGHWEEEELQMLACC</sequence>
<proteinExistence type="predicted"/>
<protein>
    <submittedName>
        <fullName evidence="2">Uncharacterized protein</fullName>
    </submittedName>
</protein>
<feature type="region of interest" description="Disordered" evidence="1">
    <location>
        <begin position="62"/>
        <end position="165"/>
    </location>
</feature>
<accession>A0A835WMD0</accession>
<dbReference type="EMBL" id="JAEHOD010000011">
    <property type="protein sequence ID" value="KAG2450282.1"/>
    <property type="molecule type" value="Genomic_DNA"/>
</dbReference>
<feature type="compositionally biased region" description="Low complexity" evidence="1">
    <location>
        <begin position="16"/>
        <end position="36"/>
    </location>
</feature>